<feature type="signal peptide" evidence="1">
    <location>
        <begin position="1"/>
        <end position="22"/>
    </location>
</feature>
<sequence length="192" mass="21269">MKFLKKTALLSLVALYVPLSHAAATEYNLDPQHTSVVIAWNHFGFSHPTADISDVSGQLAFDKENPEKSQVNVTLPLKTIDTHVPALTKEFLGNEYFDVKKYPQATFHSTHVESKGDNKYDVQGNLTIKGITKPVVLHATLNKQDMHPMVKKQAIGFDATGVIKRSDFKIDKYVPAVGDEVTITLSTEAYAK</sequence>
<dbReference type="PANTHER" id="PTHR34406:SF1">
    <property type="entry name" value="PROTEIN YCEI"/>
    <property type="match status" value="1"/>
</dbReference>
<dbReference type="InterPro" id="IPR007372">
    <property type="entry name" value="Lipid/polyisoprenoid-bd_YceI"/>
</dbReference>
<dbReference type="Gene3D" id="2.40.128.110">
    <property type="entry name" value="Lipid/polyisoprenoid-binding, YceI-like"/>
    <property type="match status" value="1"/>
</dbReference>
<dbReference type="AlphaFoldDB" id="A0A8E1S0G2"/>
<evidence type="ECO:0000259" key="2">
    <source>
        <dbReference type="SMART" id="SM00867"/>
    </source>
</evidence>
<keyword evidence="6" id="KW-1185">Reference proteome</keyword>
<reference evidence="4 6" key="2">
    <citation type="submission" date="2019-06" db="EMBL/GenBank/DDBJ databases">
        <title>Pantoea dispersa Assembly.</title>
        <authorList>
            <person name="Wang J."/>
        </authorList>
    </citation>
    <scope>NUCLEOTIDE SEQUENCE [LARGE SCALE GENOMIC DNA]</scope>
    <source>
        <strain evidence="6">bio</strain>
        <strain evidence="4">Bio</strain>
    </source>
</reference>
<evidence type="ECO:0000313" key="6">
    <source>
        <dbReference type="Proteomes" id="UP000319715"/>
    </source>
</evidence>
<proteinExistence type="predicted"/>
<reference evidence="3 5" key="1">
    <citation type="journal article" date="2016" name="Front. Microbiol.">
        <title>Genomic Resource of Rice Seed Associated Bacteria.</title>
        <authorList>
            <person name="Midha S."/>
            <person name="Bansal K."/>
            <person name="Sharma S."/>
            <person name="Kumar N."/>
            <person name="Patil P.P."/>
            <person name="Chaudhry V."/>
            <person name="Patil P.B."/>
        </authorList>
    </citation>
    <scope>NUCLEOTIDE SEQUENCE [LARGE SCALE GENOMIC DNA]</scope>
    <source>
        <strain evidence="3 5">SA3</strain>
    </source>
</reference>
<comment type="caution">
    <text evidence="3">The sequence shown here is derived from an EMBL/GenBank/DDBJ whole genome shotgun (WGS) entry which is preliminary data.</text>
</comment>
<dbReference type="SUPFAM" id="SSF101874">
    <property type="entry name" value="YceI-like"/>
    <property type="match status" value="1"/>
</dbReference>
<protein>
    <submittedName>
        <fullName evidence="3">Polyisoprenoid-binding protein</fullName>
    </submittedName>
</protein>
<dbReference type="RefSeq" id="WP_058759072.1">
    <property type="nucleotide sequence ID" value="NZ_CP045216.1"/>
</dbReference>
<keyword evidence="1" id="KW-0732">Signal</keyword>
<dbReference type="EMBL" id="LDSE01000010">
    <property type="protein sequence ID" value="KTS68529.1"/>
    <property type="molecule type" value="Genomic_DNA"/>
</dbReference>
<evidence type="ECO:0000313" key="4">
    <source>
        <dbReference type="EMBL" id="TQC75832.1"/>
    </source>
</evidence>
<dbReference type="Pfam" id="PF04264">
    <property type="entry name" value="YceI"/>
    <property type="match status" value="1"/>
</dbReference>
<dbReference type="InterPro" id="IPR036761">
    <property type="entry name" value="TTHA0802/YceI-like_sf"/>
</dbReference>
<feature type="chain" id="PRO_5034946653" evidence="1">
    <location>
        <begin position="23"/>
        <end position="192"/>
    </location>
</feature>
<name>A0A8E1S0G2_9GAMM</name>
<dbReference type="Proteomes" id="UP000319715">
    <property type="component" value="Unassembled WGS sequence"/>
</dbReference>
<evidence type="ECO:0000313" key="5">
    <source>
        <dbReference type="Proteomes" id="UP000071979"/>
    </source>
</evidence>
<accession>A0A8E1S0G2</accession>
<dbReference type="SMART" id="SM00867">
    <property type="entry name" value="YceI"/>
    <property type="match status" value="1"/>
</dbReference>
<dbReference type="Proteomes" id="UP000071979">
    <property type="component" value="Unassembled WGS sequence"/>
</dbReference>
<feature type="domain" description="Lipid/polyisoprenoid-binding YceI-like" evidence="2">
    <location>
        <begin position="26"/>
        <end position="190"/>
    </location>
</feature>
<organism evidence="3 5">
    <name type="scientific">Pantoea dispersa</name>
    <dbReference type="NCBI Taxonomy" id="59814"/>
    <lineage>
        <taxon>Bacteria</taxon>
        <taxon>Pseudomonadati</taxon>
        <taxon>Pseudomonadota</taxon>
        <taxon>Gammaproteobacteria</taxon>
        <taxon>Enterobacterales</taxon>
        <taxon>Erwiniaceae</taxon>
        <taxon>Pantoea</taxon>
    </lineage>
</organism>
<gene>
    <name evidence="4" type="ORF">FK492_07955</name>
    <name evidence="3" type="ORF">SA3R_06690</name>
</gene>
<dbReference type="PANTHER" id="PTHR34406">
    <property type="entry name" value="PROTEIN YCEI"/>
    <property type="match status" value="1"/>
</dbReference>
<evidence type="ECO:0000256" key="1">
    <source>
        <dbReference type="SAM" id="SignalP"/>
    </source>
</evidence>
<dbReference type="EMBL" id="VICF01000002">
    <property type="protein sequence ID" value="TQC75832.1"/>
    <property type="molecule type" value="Genomic_DNA"/>
</dbReference>
<evidence type="ECO:0000313" key="3">
    <source>
        <dbReference type="EMBL" id="KTS68529.1"/>
    </source>
</evidence>